<dbReference type="PATRIC" id="fig|1405.8.peg.5759"/>
<dbReference type="AlphaFoldDB" id="A0A090YUB6"/>
<dbReference type="InterPro" id="IPR029058">
    <property type="entry name" value="AB_hydrolase_fold"/>
</dbReference>
<evidence type="ECO:0000313" key="1">
    <source>
        <dbReference type="EMBL" id="KFM95655.1"/>
    </source>
</evidence>
<dbReference type="SUPFAM" id="SSF53474">
    <property type="entry name" value="alpha/beta-Hydrolases"/>
    <property type="match status" value="1"/>
</dbReference>
<reference evidence="1 2" key="1">
    <citation type="submission" date="2014-04" db="EMBL/GenBank/DDBJ databases">
        <authorList>
            <person name="Bishop-Lilly K.A."/>
            <person name="Broomall S.M."/>
            <person name="Chain P.S."/>
            <person name="Chertkov O."/>
            <person name="Coyne S.R."/>
            <person name="Daligault H.E."/>
            <person name="Davenport K.W."/>
            <person name="Erkkila T."/>
            <person name="Frey K.G."/>
            <person name="Gibbons H.S."/>
            <person name="Gu W."/>
            <person name="Jaissle J."/>
            <person name="Johnson S.L."/>
            <person name="Koroleva G.I."/>
            <person name="Ladner J.T."/>
            <person name="Lo C.-C."/>
            <person name="Minogue T.D."/>
            <person name="Munk C."/>
            <person name="Palacios G.F."/>
            <person name="Redden C.L."/>
            <person name="Rosenzweig C.N."/>
            <person name="Scholz M.B."/>
            <person name="Teshima H."/>
            <person name="Xu Y."/>
        </authorList>
    </citation>
    <scope>NUCLEOTIDE SEQUENCE [LARGE SCALE GENOMIC DNA]</scope>
    <source>
        <strain evidence="1 2">BHP</strain>
    </source>
</reference>
<sequence length="176" mass="20209">MISANIERTVHASRQAVMDLRALIQWIKVNKSGPVILIGISLGGFITNLTALVESKIDALASIFYANRMSHSIWKTQPGKYIKEDLQKHGVSYGDLSNCWEIIEPSHSSPKIDKENILLISAKYDQYVDINDTEYLWNSWERPKRYVYNYGHAGIVLKRNRIATDTLNFIQNRIKK</sequence>
<dbReference type="EMBL" id="JMQC01000009">
    <property type="protein sequence ID" value="KFM95655.1"/>
    <property type="molecule type" value="Genomic_DNA"/>
</dbReference>
<evidence type="ECO:0000313" key="2">
    <source>
        <dbReference type="Proteomes" id="UP000029389"/>
    </source>
</evidence>
<dbReference type="PANTHER" id="PTHR13617:SF14">
    <property type="entry name" value="PROTEIN ABHD18"/>
    <property type="match status" value="1"/>
</dbReference>
<gene>
    <name evidence="1" type="ORF">DJ93_5581</name>
</gene>
<proteinExistence type="predicted"/>
<comment type="caution">
    <text evidence="1">The sequence shown here is derived from an EMBL/GenBank/DDBJ whole genome shotgun (WGS) entry which is preliminary data.</text>
</comment>
<dbReference type="Gene3D" id="3.40.50.1820">
    <property type="entry name" value="alpha/beta hydrolase"/>
    <property type="match status" value="1"/>
</dbReference>
<organism evidence="1 2">
    <name type="scientific">Bacillus clarus</name>
    <dbReference type="NCBI Taxonomy" id="2338372"/>
    <lineage>
        <taxon>Bacteria</taxon>
        <taxon>Bacillati</taxon>
        <taxon>Bacillota</taxon>
        <taxon>Bacilli</taxon>
        <taxon>Bacillales</taxon>
        <taxon>Bacillaceae</taxon>
        <taxon>Bacillus</taxon>
        <taxon>Bacillus cereus group</taxon>
    </lineage>
</organism>
<name>A0A090YUB6_9BACI</name>
<evidence type="ECO:0008006" key="3">
    <source>
        <dbReference type="Google" id="ProtNLM"/>
    </source>
</evidence>
<dbReference type="Proteomes" id="UP000029389">
    <property type="component" value="Unassembled WGS sequence"/>
</dbReference>
<dbReference type="PANTHER" id="PTHR13617">
    <property type="entry name" value="PROTEIN ABHD18"/>
    <property type="match status" value="1"/>
</dbReference>
<protein>
    <recommendedName>
        <fullName evidence="3">Alpha/beta hydrolase family protein</fullName>
    </recommendedName>
</protein>
<accession>A0A090YUB6</accession>